<gene>
    <name evidence="9" type="ORF">EHS25_007492</name>
</gene>
<name>A0A427YPZ7_9TREE</name>
<dbReference type="InterPro" id="IPR009018">
    <property type="entry name" value="Signal_recog_particle_SRP9/14"/>
</dbReference>
<feature type="compositionally biased region" description="Basic residues" evidence="8">
    <location>
        <begin position="177"/>
        <end position="192"/>
    </location>
</feature>
<dbReference type="Pfam" id="PF02290">
    <property type="entry name" value="SRP14"/>
    <property type="match status" value="1"/>
</dbReference>
<evidence type="ECO:0000256" key="8">
    <source>
        <dbReference type="SAM" id="MobiDB-lite"/>
    </source>
</evidence>
<dbReference type="AlphaFoldDB" id="A0A427YPZ7"/>
<feature type="compositionally biased region" description="Low complexity" evidence="8">
    <location>
        <begin position="205"/>
        <end position="219"/>
    </location>
</feature>
<dbReference type="STRING" id="1890683.A0A427YPZ7"/>
<dbReference type="PANTHER" id="PTHR12013">
    <property type="entry name" value="SIGNAL RECOGNITION PARTICLE 14 KD PROTEIN"/>
    <property type="match status" value="1"/>
</dbReference>
<protein>
    <recommendedName>
        <fullName evidence="7">Signal recognition particle subunit SRP14</fullName>
    </recommendedName>
    <alternativeName>
        <fullName evidence="7">Signal recognition particle 14 kDa protein</fullName>
    </alternativeName>
</protein>
<evidence type="ECO:0000256" key="4">
    <source>
        <dbReference type="ARBA" id="ARBA00022884"/>
    </source>
</evidence>
<comment type="subunit">
    <text evidence="7">Component of a fungal signal recognition particle (SRP) complex that consists of a 7SL RNA molecule (scR1) and at least six protein subunits: SRP72, SRP68, SRP54, SEC65, SRP21 and SRP14.</text>
</comment>
<dbReference type="InterPro" id="IPR003210">
    <property type="entry name" value="Signal_recog_particle_SRP14"/>
</dbReference>
<evidence type="ECO:0000256" key="5">
    <source>
        <dbReference type="ARBA" id="ARBA00023135"/>
    </source>
</evidence>
<evidence type="ECO:0000313" key="9">
    <source>
        <dbReference type="EMBL" id="RSH93139.1"/>
    </source>
</evidence>
<dbReference type="OrthoDB" id="19209at2759"/>
<evidence type="ECO:0000256" key="2">
    <source>
        <dbReference type="ARBA" id="ARBA00010349"/>
    </source>
</evidence>
<keyword evidence="6 7" id="KW-0687">Ribonucleoprotein</keyword>
<keyword evidence="5 7" id="KW-0733">Signal recognition particle</keyword>
<keyword evidence="10" id="KW-1185">Reference proteome</keyword>
<comment type="subcellular location">
    <subcellularLocation>
        <location evidence="1 7">Cytoplasm</location>
    </subcellularLocation>
</comment>
<evidence type="ECO:0000313" key="10">
    <source>
        <dbReference type="Proteomes" id="UP000279259"/>
    </source>
</evidence>
<feature type="compositionally biased region" description="Basic residues" evidence="8">
    <location>
        <begin position="144"/>
        <end position="153"/>
    </location>
</feature>
<dbReference type="GO" id="GO:0005786">
    <property type="term" value="C:signal recognition particle, endoplasmic reticulum targeting"/>
    <property type="evidence" value="ECO:0007669"/>
    <property type="project" value="UniProtKB-UniRule"/>
</dbReference>
<comment type="caution">
    <text evidence="9">The sequence shown here is derived from an EMBL/GenBank/DDBJ whole genome shotgun (WGS) entry which is preliminary data.</text>
</comment>
<dbReference type="Gene3D" id="3.30.720.10">
    <property type="entry name" value="Signal recognition particle alu RNA binding heterodimer, srp9/1"/>
    <property type="match status" value="1"/>
</dbReference>
<accession>A0A427YPZ7</accession>
<evidence type="ECO:0000256" key="3">
    <source>
        <dbReference type="ARBA" id="ARBA00022490"/>
    </source>
</evidence>
<evidence type="ECO:0000256" key="6">
    <source>
        <dbReference type="ARBA" id="ARBA00023274"/>
    </source>
</evidence>
<organism evidence="9 10">
    <name type="scientific">Saitozyma podzolica</name>
    <dbReference type="NCBI Taxonomy" id="1890683"/>
    <lineage>
        <taxon>Eukaryota</taxon>
        <taxon>Fungi</taxon>
        <taxon>Dikarya</taxon>
        <taxon>Basidiomycota</taxon>
        <taxon>Agaricomycotina</taxon>
        <taxon>Tremellomycetes</taxon>
        <taxon>Tremellales</taxon>
        <taxon>Trimorphomycetaceae</taxon>
        <taxon>Saitozyma</taxon>
    </lineage>
</organism>
<dbReference type="SUPFAM" id="SSF54762">
    <property type="entry name" value="Signal recognition particle alu RNA binding heterodimer, SRP9/14"/>
    <property type="match status" value="1"/>
</dbReference>
<dbReference type="Proteomes" id="UP000279259">
    <property type="component" value="Unassembled WGS sequence"/>
</dbReference>
<feature type="region of interest" description="Disordered" evidence="8">
    <location>
        <begin position="170"/>
        <end position="219"/>
    </location>
</feature>
<evidence type="ECO:0000256" key="1">
    <source>
        <dbReference type="ARBA" id="ARBA00004496"/>
    </source>
</evidence>
<dbReference type="GO" id="GO:0006614">
    <property type="term" value="P:SRP-dependent cotranslational protein targeting to membrane"/>
    <property type="evidence" value="ECO:0007669"/>
    <property type="project" value="UniProtKB-UniRule"/>
</dbReference>
<dbReference type="GO" id="GO:0008312">
    <property type="term" value="F:7S RNA binding"/>
    <property type="evidence" value="ECO:0007669"/>
    <property type="project" value="UniProtKB-UniRule"/>
</dbReference>
<sequence length="219" mass="24240">MPRDLVTPDEFLTRLGQCFSGPSSSGTVWLTHKRYNRDEDEDVKMGDETGSSSSEYDVLIRCTQDNKPKFSARVSVSPVYNLESSSVAPIPFELVSPPSFSHSRRISRTNIVDVNTPAQIPASRLPEFHTKYGTLLKGSMAPFMRKRDKKKEKAKAEAAAKKKKELYADVTLGSAGKRGKGRRQRQRKVAAQKKKEAEREKVESRSAAAAAAPRPAEAA</sequence>
<feature type="region of interest" description="Disordered" evidence="8">
    <location>
        <begin position="143"/>
        <end position="162"/>
    </location>
</feature>
<keyword evidence="3 7" id="KW-0963">Cytoplasm</keyword>
<feature type="compositionally biased region" description="Basic and acidic residues" evidence="8">
    <location>
        <begin position="193"/>
        <end position="204"/>
    </location>
</feature>
<comment type="similarity">
    <text evidence="2 7">Belongs to the SRP14 family.</text>
</comment>
<reference evidence="9 10" key="1">
    <citation type="submission" date="2018-11" db="EMBL/GenBank/DDBJ databases">
        <title>Genome sequence of Saitozyma podzolica DSM 27192.</title>
        <authorList>
            <person name="Aliyu H."/>
            <person name="Gorte O."/>
            <person name="Ochsenreither K."/>
        </authorList>
    </citation>
    <scope>NUCLEOTIDE SEQUENCE [LARGE SCALE GENOMIC DNA]</scope>
    <source>
        <strain evidence="9 10">DSM 27192</strain>
    </source>
</reference>
<dbReference type="EMBL" id="RSCD01000004">
    <property type="protein sequence ID" value="RSH93139.1"/>
    <property type="molecule type" value="Genomic_DNA"/>
</dbReference>
<dbReference type="GO" id="GO:0030942">
    <property type="term" value="F:endoplasmic reticulum signal peptide binding"/>
    <property type="evidence" value="ECO:0007669"/>
    <property type="project" value="UniProtKB-UniRule"/>
</dbReference>
<proteinExistence type="inferred from homology"/>
<comment type="function">
    <text evidence="7">Component of the signal recognition particle (SRP) complex, a ribonucleoprotein complex that mediates the cotranslational targeting of secretory and membrane proteins to the endoplasmic reticulum (ER).</text>
</comment>
<evidence type="ECO:0000256" key="7">
    <source>
        <dbReference type="RuleBase" id="RU368100"/>
    </source>
</evidence>
<keyword evidence="4 7" id="KW-0694">RNA-binding</keyword>
<feature type="region of interest" description="Disordered" evidence="8">
    <location>
        <begin position="37"/>
        <end position="56"/>
    </location>
</feature>